<dbReference type="PANTHER" id="PTHR35271">
    <property type="entry name" value="ABC TRANSPORTER, SUBSTRATE-BINDING LIPOPROTEIN-RELATED"/>
    <property type="match status" value="1"/>
</dbReference>
<protein>
    <submittedName>
        <fullName evidence="1">Putative ABC transport system substrate-binding protein</fullName>
    </submittedName>
</protein>
<comment type="caution">
    <text evidence="1">The sequence shown here is derived from an EMBL/GenBank/DDBJ whole genome shotgun (WGS) entry which is preliminary data.</text>
</comment>
<reference evidence="1 2" key="1">
    <citation type="submission" date="2019-07" db="EMBL/GenBank/DDBJ databases">
        <title>Genomic Encyclopedia of Archaeal and Bacterial Type Strains, Phase II (KMG-II): from individual species to whole genera.</title>
        <authorList>
            <person name="Goeker M."/>
        </authorList>
    </citation>
    <scope>NUCLEOTIDE SEQUENCE [LARGE SCALE GENOMIC DNA]</scope>
    <source>
        <strain evidence="1 2">ATCC BAA-1139</strain>
    </source>
</reference>
<keyword evidence="2" id="KW-1185">Reference proteome</keyword>
<dbReference type="PANTHER" id="PTHR35271:SF1">
    <property type="entry name" value="ABC TRANSPORTER, SUBSTRATE-BINDING LIPOPROTEIN"/>
    <property type="match status" value="1"/>
</dbReference>
<dbReference type="Proteomes" id="UP000319449">
    <property type="component" value="Unassembled WGS sequence"/>
</dbReference>
<evidence type="ECO:0000313" key="1">
    <source>
        <dbReference type="EMBL" id="TWJ19421.1"/>
    </source>
</evidence>
<dbReference type="EMBL" id="VLLN01000009">
    <property type="protein sequence ID" value="TWJ19421.1"/>
    <property type="molecule type" value="Genomic_DNA"/>
</dbReference>
<gene>
    <name evidence="1" type="ORF">JN12_01837</name>
</gene>
<dbReference type="AlphaFoldDB" id="A0A562VNR8"/>
<proteinExistence type="predicted"/>
<sequence length="320" mass="34461">MTAQRFQFMRNGFIAFLIAVLLFTLVLPATTAERMIGVVLSGDLPRYREAHRAFVRSMSQQGYSQESLGIFLQVPNPDQLSWGNAVRKCSALGAELIVAYGAPAAQVAVREGGGVRVVYADVYGPIETGIAQAKGVVGVSAKVPLVTLLKTATEYRPNRTIGVVYSSREIGTVVQLKEVRRYAATIGAKVQELNVTNYAALEERLIAQLPKLDSLFVGESVVASRNFDRIVHLAREAKVPVLSTMPGACEKGALASLEISPTEQGELAAEQASRLLGRGGGGLAMRQPKQIDLVINLKVAKALDLNIPFQVLSMATRVVK</sequence>
<dbReference type="InterPro" id="IPR007487">
    <property type="entry name" value="ABC_transpt-TYRBP-like"/>
</dbReference>
<accession>A0A562VNR8</accession>
<organism evidence="1 2">
    <name type="scientific">Geobacter argillaceus</name>
    <dbReference type="NCBI Taxonomy" id="345631"/>
    <lineage>
        <taxon>Bacteria</taxon>
        <taxon>Pseudomonadati</taxon>
        <taxon>Thermodesulfobacteriota</taxon>
        <taxon>Desulfuromonadia</taxon>
        <taxon>Geobacterales</taxon>
        <taxon>Geobacteraceae</taxon>
        <taxon>Geobacter</taxon>
    </lineage>
</organism>
<dbReference type="Pfam" id="PF04392">
    <property type="entry name" value="ABC_sub_bind"/>
    <property type="match status" value="1"/>
</dbReference>
<dbReference type="Gene3D" id="3.40.50.2300">
    <property type="match status" value="2"/>
</dbReference>
<name>A0A562VNR8_9BACT</name>
<evidence type="ECO:0000313" key="2">
    <source>
        <dbReference type="Proteomes" id="UP000319449"/>
    </source>
</evidence>